<dbReference type="Pfam" id="PF14125">
    <property type="entry name" value="DUF4292"/>
    <property type="match status" value="1"/>
</dbReference>
<proteinExistence type="predicted"/>
<accession>A0A1K1P704</accession>
<protein>
    <recommendedName>
        <fullName evidence="3">Outer membrane lipoprotein-sorting protein</fullName>
    </recommendedName>
</protein>
<dbReference type="STRING" id="1150368.SAMN02927921_01653"/>
<dbReference type="EMBL" id="FPJE01000007">
    <property type="protein sequence ID" value="SFW43243.1"/>
    <property type="molecule type" value="Genomic_DNA"/>
</dbReference>
<dbReference type="RefSeq" id="WP_245777000.1">
    <property type="nucleotide sequence ID" value="NZ_FPJE01000007.1"/>
</dbReference>
<name>A0A1K1P704_9FLAO</name>
<dbReference type="AlphaFoldDB" id="A0A1K1P704"/>
<dbReference type="PROSITE" id="PS51257">
    <property type="entry name" value="PROKAR_LIPOPROTEIN"/>
    <property type="match status" value="1"/>
</dbReference>
<evidence type="ECO:0000313" key="2">
    <source>
        <dbReference type="Proteomes" id="UP000182248"/>
    </source>
</evidence>
<sequence>MDRRNKQSEMKQKLKIFGWLPVVLFFALQSCKSTKTIAEGEASPGLSAKQVIKRHYRNAPEFKTVVGRMKVDYDNGDMSQGVNLSFRMEKDKAIWLAATMNMAKVYITPERVSFYNKLDNTYFDGDFSYLSSVLGTELDFEKVQNLLLGGAIYDLNGSAYTSRVVANSYELKPTESMALLKVLFRVEPANFRMAGQMLSDPAKGRMLRIEYKSYQLVDKEVFPDEIGISVQEGSRETNIDIRYRNVEFNRDLSFPYSVPRGYKELTLEDAR</sequence>
<reference evidence="1 2" key="1">
    <citation type="submission" date="2016-11" db="EMBL/GenBank/DDBJ databases">
        <authorList>
            <person name="Jaros S."/>
            <person name="Januszkiewicz K."/>
            <person name="Wedrychowicz H."/>
        </authorList>
    </citation>
    <scope>NUCLEOTIDE SEQUENCE [LARGE SCALE GENOMIC DNA]</scope>
    <source>
        <strain evidence="1 2">CGMCC 1.12145</strain>
    </source>
</reference>
<evidence type="ECO:0008006" key="3">
    <source>
        <dbReference type="Google" id="ProtNLM"/>
    </source>
</evidence>
<evidence type="ECO:0000313" key="1">
    <source>
        <dbReference type="EMBL" id="SFW43243.1"/>
    </source>
</evidence>
<dbReference type="Proteomes" id="UP000182248">
    <property type="component" value="Unassembled WGS sequence"/>
</dbReference>
<dbReference type="InterPro" id="IPR025634">
    <property type="entry name" value="DUF4292"/>
</dbReference>
<organism evidence="1 2">
    <name type="scientific">Sinomicrobium oceani</name>
    <dbReference type="NCBI Taxonomy" id="1150368"/>
    <lineage>
        <taxon>Bacteria</taxon>
        <taxon>Pseudomonadati</taxon>
        <taxon>Bacteroidota</taxon>
        <taxon>Flavobacteriia</taxon>
        <taxon>Flavobacteriales</taxon>
        <taxon>Flavobacteriaceae</taxon>
        <taxon>Sinomicrobium</taxon>
    </lineage>
</organism>
<keyword evidence="2" id="KW-1185">Reference proteome</keyword>
<gene>
    <name evidence="1" type="ORF">SAMN02927921_01653</name>
</gene>